<dbReference type="AlphaFoldDB" id="A0A078M6F8"/>
<dbReference type="GO" id="GO:0016787">
    <property type="term" value="F:hydrolase activity"/>
    <property type="evidence" value="ECO:0007669"/>
    <property type="project" value="UniProtKB-KW"/>
</dbReference>
<gene>
    <name evidence="4" type="primary">rapA</name>
    <name evidence="4" type="ORF">BN1050_01052</name>
</gene>
<keyword evidence="1" id="KW-0378">Hydrolase</keyword>
<dbReference type="InterPro" id="IPR014001">
    <property type="entry name" value="Helicase_ATP-bd"/>
</dbReference>
<dbReference type="Pfam" id="PF00176">
    <property type="entry name" value="SNF2-rel_dom"/>
    <property type="match status" value="1"/>
</dbReference>
<dbReference type="CDD" id="cd18012">
    <property type="entry name" value="DEXQc_arch_SWI2_SNF2"/>
    <property type="match status" value="1"/>
</dbReference>
<evidence type="ECO:0000259" key="3">
    <source>
        <dbReference type="PROSITE" id="PS51194"/>
    </source>
</evidence>
<sequence length="882" mass="100148">MTKSPFIAAVTLHLEPLPNAHFAVTSPTLAPAKLASLLFYRYTTCFYGLTTTIDNERLIVKAHELLDALSPTYRNPLVQIESDANDIIPYWTSPDLWHYASIEEGTLRFNLPHGELLATAAQSALAVHDITLQHVPKLLPFLQEDGWPLQPSRAVDGVTVSVRLSEPAPEESEWLLETVVHTATSAYWTPATRKRELAITDTLPKKWAHLASYFATQQAHIYRILGLSDSDSFMHLRLADQDVQQFLRDDVATLQAFGFDVILPAWLKSLTATKMRVSLSASTNRKSVAGLDDIIQFNWQVALGDGTLSHADFMKIVEEEREFIRVGNEWFRVDATWTAQIREIIDRAQSEKLTVRDLLFNDAAEELLPIEDDAIDPLVTFELQRSLQQLVFQLRDKDTIPTRPAPRNLQADLRPYQQQGYEWLTFMREQNLGACLADDMGLGKTVQLISYLLHLYDGLALTAPSLIICPTSVLGNWQKELARFAPHLNVHTHYAGTRLRHENFTTHGAQVILTTYGTITQDIEFLQKVQWASVVLDEAQNIKNMQTQQSRAIRKLRGEHHIALTGTPVENRLAELWAIFDFIQRGYLGTYGRFTKNYSIPIERDEDQKVTEKLRLKIQPFLLRRTKRDKNLQLNLPDKQEMKEYCPLTTEQAALYEAYVAETAASIENLNGLEKKGKILVMLNKLKQLCNHPSIYLKEPLTNPSELVQRSIKVERIIQMAAEIAANGEQCLIFTQYVSMGKLLQYCLAELHGVEAPFLTGSTSKIQRDRLVQRFQDGEFPIFLLSLKAGGTGLNLTAATHVLHADRWWNPAVENQATDRAYRIGQTSFVQVHKFITLGTLEEKIDVLLTEKSALSEELIQSSKWLTELSDEELQQLMTLDE</sequence>
<dbReference type="FunFam" id="3.40.50.300:FF:000533">
    <property type="entry name" value="Helicase, Snf2 family"/>
    <property type="match status" value="1"/>
</dbReference>
<dbReference type="InterPro" id="IPR049730">
    <property type="entry name" value="SNF2/RAD54-like_C"/>
</dbReference>
<proteinExistence type="predicted"/>
<dbReference type="Gene3D" id="3.40.50.300">
    <property type="entry name" value="P-loop containing nucleotide triphosphate hydrolases"/>
    <property type="match status" value="1"/>
</dbReference>
<organism evidence="4">
    <name type="scientific">Metalysinibacillus saudimassiliensis</name>
    <dbReference type="NCBI Taxonomy" id="1461583"/>
    <lineage>
        <taxon>Bacteria</taxon>
        <taxon>Bacillati</taxon>
        <taxon>Bacillota</taxon>
        <taxon>Bacilli</taxon>
        <taxon>Bacillales</taxon>
        <taxon>Caryophanaceae</taxon>
        <taxon>Metalysinibacillus</taxon>
    </lineage>
</organism>
<name>A0A078M6F8_9BACL</name>
<dbReference type="Pfam" id="PF12419">
    <property type="entry name" value="DUF3670"/>
    <property type="match status" value="1"/>
</dbReference>
<dbReference type="PANTHER" id="PTHR10799">
    <property type="entry name" value="SNF2/RAD54 HELICASE FAMILY"/>
    <property type="match status" value="1"/>
</dbReference>
<dbReference type="InterPro" id="IPR022138">
    <property type="entry name" value="DUF3670"/>
</dbReference>
<dbReference type="EMBL" id="LN483074">
    <property type="protein sequence ID" value="CEA01869.1"/>
    <property type="molecule type" value="Genomic_DNA"/>
</dbReference>
<dbReference type="InterPro" id="IPR038718">
    <property type="entry name" value="SNF2-like_sf"/>
</dbReference>
<dbReference type="InterPro" id="IPR001650">
    <property type="entry name" value="Helicase_C-like"/>
</dbReference>
<accession>A0A078M6F8</accession>
<evidence type="ECO:0000256" key="1">
    <source>
        <dbReference type="ARBA" id="ARBA00022801"/>
    </source>
</evidence>
<evidence type="ECO:0000259" key="2">
    <source>
        <dbReference type="PROSITE" id="PS51192"/>
    </source>
</evidence>
<dbReference type="InterPro" id="IPR027417">
    <property type="entry name" value="P-loop_NTPase"/>
</dbReference>
<dbReference type="PATRIC" id="fig|1461583.4.peg.1013"/>
<protein>
    <submittedName>
        <fullName evidence="4">RNA polymerase-associated protein RapA</fullName>
    </submittedName>
</protein>
<dbReference type="CDD" id="cd18793">
    <property type="entry name" value="SF2_C_SNF"/>
    <property type="match status" value="1"/>
</dbReference>
<dbReference type="PROSITE" id="PS51194">
    <property type="entry name" value="HELICASE_CTER"/>
    <property type="match status" value="1"/>
</dbReference>
<dbReference type="Gene3D" id="3.40.50.10810">
    <property type="entry name" value="Tandem AAA-ATPase domain"/>
    <property type="match status" value="1"/>
</dbReference>
<dbReference type="SUPFAM" id="SSF52540">
    <property type="entry name" value="P-loop containing nucleoside triphosphate hydrolases"/>
    <property type="match status" value="2"/>
</dbReference>
<dbReference type="SMART" id="SM00490">
    <property type="entry name" value="HELICc"/>
    <property type="match status" value="1"/>
</dbReference>
<feature type="domain" description="Helicase C-terminal" evidence="3">
    <location>
        <begin position="716"/>
        <end position="870"/>
    </location>
</feature>
<dbReference type="Pfam" id="PF00271">
    <property type="entry name" value="Helicase_C"/>
    <property type="match status" value="1"/>
</dbReference>
<reference evidence="4" key="1">
    <citation type="submission" date="2014-07" db="EMBL/GenBank/DDBJ databases">
        <authorList>
            <person name="Urmite Genomes Urmite Genomes"/>
        </authorList>
    </citation>
    <scope>NUCLEOTIDE SEQUENCE</scope>
    <source>
        <strain evidence="4">13S34_air</strain>
    </source>
</reference>
<dbReference type="PROSITE" id="PS51192">
    <property type="entry name" value="HELICASE_ATP_BIND_1"/>
    <property type="match status" value="1"/>
</dbReference>
<feature type="domain" description="Helicase ATP-binding" evidence="2">
    <location>
        <begin position="425"/>
        <end position="586"/>
    </location>
</feature>
<dbReference type="SMART" id="SM00487">
    <property type="entry name" value="DEXDc"/>
    <property type="match status" value="1"/>
</dbReference>
<dbReference type="HOGENOM" id="CLU_000315_21_8_9"/>
<evidence type="ECO:0000313" key="4">
    <source>
        <dbReference type="EMBL" id="CEA01869.1"/>
    </source>
</evidence>
<dbReference type="InterPro" id="IPR000330">
    <property type="entry name" value="SNF2_N"/>
</dbReference>
<dbReference type="GO" id="GO:0005524">
    <property type="term" value="F:ATP binding"/>
    <property type="evidence" value="ECO:0007669"/>
    <property type="project" value="InterPro"/>
</dbReference>